<dbReference type="Proteomes" id="UP001164929">
    <property type="component" value="Chromosome 18"/>
</dbReference>
<evidence type="ECO:0000313" key="3">
    <source>
        <dbReference type="Proteomes" id="UP001164929"/>
    </source>
</evidence>
<evidence type="ECO:0000313" key="2">
    <source>
        <dbReference type="EMBL" id="KAJ6958438.1"/>
    </source>
</evidence>
<comment type="caution">
    <text evidence="2">The sequence shown here is derived from an EMBL/GenBank/DDBJ whole genome shotgun (WGS) entry which is preliminary data.</text>
</comment>
<evidence type="ECO:0000256" key="1">
    <source>
        <dbReference type="SAM" id="MobiDB-lite"/>
    </source>
</evidence>
<sequence length="93" mass="10235">MLIYRVFWMHSFLPAVSKGDHKNKDLSVYESGLSMVSIFDQINSGVLFSYGPQGLLLPSQFGINPHLKTLQTTNSSTNSSAKTDVEDLLDSAP</sequence>
<keyword evidence="3" id="KW-1185">Reference proteome</keyword>
<accession>A0AAD6PRG0</accession>
<name>A0AAD6PRG0_9ROSI</name>
<organism evidence="2 3">
    <name type="scientific">Populus alba x Populus x berolinensis</name>
    <dbReference type="NCBI Taxonomy" id="444605"/>
    <lineage>
        <taxon>Eukaryota</taxon>
        <taxon>Viridiplantae</taxon>
        <taxon>Streptophyta</taxon>
        <taxon>Embryophyta</taxon>
        <taxon>Tracheophyta</taxon>
        <taxon>Spermatophyta</taxon>
        <taxon>Magnoliopsida</taxon>
        <taxon>eudicotyledons</taxon>
        <taxon>Gunneridae</taxon>
        <taxon>Pentapetalae</taxon>
        <taxon>rosids</taxon>
        <taxon>fabids</taxon>
        <taxon>Malpighiales</taxon>
        <taxon>Salicaceae</taxon>
        <taxon>Saliceae</taxon>
        <taxon>Populus</taxon>
    </lineage>
</organism>
<dbReference type="EMBL" id="JAQIZT010000018">
    <property type="protein sequence ID" value="KAJ6958438.1"/>
    <property type="molecule type" value="Genomic_DNA"/>
</dbReference>
<feature type="region of interest" description="Disordered" evidence="1">
    <location>
        <begin position="72"/>
        <end position="93"/>
    </location>
</feature>
<dbReference type="AlphaFoldDB" id="A0AAD6PRG0"/>
<proteinExistence type="predicted"/>
<reference evidence="2 3" key="1">
    <citation type="journal article" date="2023" name="Mol. Ecol. Resour.">
        <title>Chromosome-level genome assembly of a triploid poplar Populus alba 'Berolinensis'.</title>
        <authorList>
            <person name="Chen S."/>
            <person name="Yu Y."/>
            <person name="Wang X."/>
            <person name="Wang S."/>
            <person name="Zhang T."/>
            <person name="Zhou Y."/>
            <person name="He R."/>
            <person name="Meng N."/>
            <person name="Wang Y."/>
            <person name="Liu W."/>
            <person name="Liu Z."/>
            <person name="Liu J."/>
            <person name="Guo Q."/>
            <person name="Huang H."/>
            <person name="Sederoff R.R."/>
            <person name="Wang G."/>
            <person name="Qu G."/>
            <person name="Chen S."/>
        </authorList>
    </citation>
    <scope>NUCLEOTIDE SEQUENCE [LARGE SCALE GENOMIC DNA]</scope>
    <source>
        <strain evidence="2">SC-2020</strain>
    </source>
</reference>
<protein>
    <submittedName>
        <fullName evidence="2">Uncharacterized protein</fullName>
    </submittedName>
</protein>
<gene>
    <name evidence="2" type="ORF">NC653_040165</name>
</gene>